<dbReference type="eggNOG" id="COG0305">
    <property type="taxonomic scope" value="Bacteria"/>
</dbReference>
<dbReference type="AlphaFoldDB" id="A0A1G6A0R6"/>
<dbReference type="Gene3D" id="1.10.860.10">
    <property type="entry name" value="DNAb Helicase, Chain A"/>
    <property type="match status" value="1"/>
</dbReference>
<evidence type="ECO:0000256" key="2">
    <source>
        <dbReference type="ARBA" id="ARBA00022515"/>
    </source>
</evidence>
<dbReference type="GO" id="GO:0006269">
    <property type="term" value="P:DNA replication, synthesis of primer"/>
    <property type="evidence" value="ECO:0007669"/>
    <property type="project" value="UniProtKB-UniRule"/>
</dbReference>
<evidence type="ECO:0000259" key="13">
    <source>
        <dbReference type="PROSITE" id="PS51199"/>
    </source>
</evidence>
<dbReference type="Proteomes" id="UP000182508">
    <property type="component" value="Unassembled WGS sequence"/>
</dbReference>
<evidence type="ECO:0000313" key="15">
    <source>
        <dbReference type="Proteomes" id="UP000182508"/>
    </source>
</evidence>
<evidence type="ECO:0000256" key="6">
    <source>
        <dbReference type="ARBA" id="ARBA00022806"/>
    </source>
</evidence>
<evidence type="ECO:0000256" key="10">
    <source>
        <dbReference type="ARBA" id="ARBA00048954"/>
    </source>
</evidence>
<keyword evidence="8 12" id="KW-0238">DNA-binding</keyword>
<dbReference type="GO" id="GO:1990077">
    <property type="term" value="C:primosome complex"/>
    <property type="evidence" value="ECO:0007669"/>
    <property type="project" value="UniProtKB-UniRule"/>
</dbReference>
<dbReference type="FunFam" id="3.40.50.300:FF:000076">
    <property type="entry name" value="Replicative DNA helicase"/>
    <property type="match status" value="1"/>
</dbReference>
<keyword evidence="4 12" id="KW-0547">Nucleotide-binding</keyword>
<dbReference type="SUPFAM" id="SSF48024">
    <property type="entry name" value="N-terminal domain of DnaB helicase"/>
    <property type="match status" value="1"/>
</dbReference>
<accession>A0A1G6A0R6</accession>
<dbReference type="InterPro" id="IPR027417">
    <property type="entry name" value="P-loop_NTPase"/>
</dbReference>
<dbReference type="GO" id="GO:0042802">
    <property type="term" value="F:identical protein binding"/>
    <property type="evidence" value="ECO:0007669"/>
    <property type="project" value="UniProtKB-ARBA"/>
</dbReference>
<dbReference type="RefSeq" id="WP_074484869.1">
    <property type="nucleotide sequence ID" value="NZ_FMXP01000002.1"/>
</dbReference>
<dbReference type="GO" id="GO:0043139">
    <property type="term" value="F:5'-3' DNA helicase activity"/>
    <property type="evidence" value="ECO:0007669"/>
    <property type="project" value="UniProtKB-EC"/>
</dbReference>
<protein>
    <recommendedName>
        <fullName evidence="11 12">Replicative DNA helicase</fullName>
        <ecNumber evidence="11 12">5.6.2.3</ecNumber>
    </recommendedName>
</protein>
<evidence type="ECO:0000256" key="4">
    <source>
        <dbReference type="ARBA" id="ARBA00022741"/>
    </source>
</evidence>
<keyword evidence="3 12" id="KW-0235">DNA replication</keyword>
<keyword evidence="9" id="KW-0413">Isomerase</keyword>
<dbReference type="InterPro" id="IPR007694">
    <property type="entry name" value="DNA_helicase_DnaB-like_C"/>
</dbReference>
<name>A0A1G6A0R6_9STRE</name>
<reference evidence="14 15" key="1">
    <citation type="submission" date="2016-10" db="EMBL/GenBank/DDBJ databases">
        <authorList>
            <person name="de Groot N.N."/>
        </authorList>
    </citation>
    <scope>NUCLEOTIDE SEQUENCE [LARGE SCALE GENOMIC DNA]</scope>
    <source>
        <strain evidence="14 15">A-4</strain>
    </source>
</reference>
<dbReference type="FunFam" id="1.10.860.10:FF:000001">
    <property type="entry name" value="Replicative DNA helicase"/>
    <property type="match status" value="1"/>
</dbReference>
<proteinExistence type="inferred from homology"/>
<keyword evidence="15" id="KW-1185">Reference proteome</keyword>
<evidence type="ECO:0000256" key="11">
    <source>
        <dbReference type="NCBIfam" id="TIGR00665"/>
    </source>
</evidence>
<dbReference type="SUPFAM" id="SSF52540">
    <property type="entry name" value="P-loop containing nucleoside triphosphate hydrolases"/>
    <property type="match status" value="1"/>
</dbReference>
<sequence>MADVSELRVLPQDVLAEQSVLGSLFISPDKLITVREFIEPDDFYKHSHKIIFRAMISLSDRNEAIDATTVRSILADQGDLQNIGGLSYIAELVNAVPTSANAEYYAKIVSEKAMLRNIIARLTDSVNQAYDGETDSEVILAGAEQALIQINESSNRTGFRKISDVLKINYENLEIRSQQKGDVTGLPTGFRDLDKITTGLHPDQLIILAARPAVGKTAFVLNIAQNVGTKQNRPVAIFSLEMGAESLVDRMLAAEGMVDSHALRTGQLTEQDWNNVTIAQGALAEAPIYIDDTPGIKITEIRARSRKLAQEVEGGLGLIVIDYLQLITGTRPENRQQEVSDISRQLKILAKELKVPVIALSQLSRGVEQRQDKRPVLSDIRESGSIEQDADIVAFLYRDDYYRREGDDSEEQIEDNTIEVILEKNRAGARGTVKLMFQKEYNKFSSIAQFEEH</sequence>
<dbReference type="Gene3D" id="3.40.50.300">
    <property type="entry name" value="P-loop containing nucleotide triphosphate hydrolases"/>
    <property type="match status" value="1"/>
</dbReference>
<dbReference type="NCBIfam" id="NF004384">
    <property type="entry name" value="PRK05748.1"/>
    <property type="match status" value="1"/>
</dbReference>
<dbReference type="InterPro" id="IPR007693">
    <property type="entry name" value="DNA_helicase_DnaB-like_N"/>
</dbReference>
<organism evidence="14 15">
    <name type="scientific">Streptococcus henryi</name>
    <dbReference type="NCBI Taxonomy" id="439219"/>
    <lineage>
        <taxon>Bacteria</taxon>
        <taxon>Bacillati</taxon>
        <taxon>Bacillota</taxon>
        <taxon>Bacilli</taxon>
        <taxon>Lactobacillales</taxon>
        <taxon>Streptococcaceae</taxon>
        <taxon>Streptococcus</taxon>
    </lineage>
</organism>
<dbReference type="PROSITE" id="PS51199">
    <property type="entry name" value="SF4_HELICASE"/>
    <property type="match status" value="1"/>
</dbReference>
<dbReference type="PANTHER" id="PTHR30153:SF2">
    <property type="entry name" value="REPLICATIVE DNA HELICASE"/>
    <property type="match status" value="1"/>
</dbReference>
<evidence type="ECO:0000256" key="1">
    <source>
        <dbReference type="ARBA" id="ARBA00008428"/>
    </source>
</evidence>
<evidence type="ECO:0000256" key="7">
    <source>
        <dbReference type="ARBA" id="ARBA00022840"/>
    </source>
</evidence>
<dbReference type="STRING" id="439219.SAMN02910293_00014"/>
<dbReference type="PANTHER" id="PTHR30153">
    <property type="entry name" value="REPLICATIVE DNA HELICASE DNAB"/>
    <property type="match status" value="1"/>
</dbReference>
<comment type="catalytic activity">
    <reaction evidence="10 12">
        <text>ATP + H2O = ADP + phosphate + H(+)</text>
        <dbReference type="Rhea" id="RHEA:13065"/>
        <dbReference type="ChEBI" id="CHEBI:15377"/>
        <dbReference type="ChEBI" id="CHEBI:15378"/>
        <dbReference type="ChEBI" id="CHEBI:30616"/>
        <dbReference type="ChEBI" id="CHEBI:43474"/>
        <dbReference type="ChEBI" id="CHEBI:456216"/>
        <dbReference type="EC" id="5.6.2.3"/>
    </reaction>
</comment>
<dbReference type="EC" id="5.6.2.3" evidence="11 12"/>
<evidence type="ECO:0000256" key="3">
    <source>
        <dbReference type="ARBA" id="ARBA00022705"/>
    </source>
</evidence>
<dbReference type="InterPro" id="IPR036185">
    <property type="entry name" value="DNA_heli_DnaB-like_N_sf"/>
</dbReference>
<dbReference type="Pfam" id="PF03796">
    <property type="entry name" value="DnaB_C"/>
    <property type="match status" value="1"/>
</dbReference>
<dbReference type="GO" id="GO:0016887">
    <property type="term" value="F:ATP hydrolysis activity"/>
    <property type="evidence" value="ECO:0007669"/>
    <property type="project" value="RHEA"/>
</dbReference>
<dbReference type="EMBL" id="FMXP01000002">
    <property type="protein sequence ID" value="SDB01603.1"/>
    <property type="molecule type" value="Genomic_DNA"/>
</dbReference>
<dbReference type="CDD" id="cd00984">
    <property type="entry name" value="DnaB_C"/>
    <property type="match status" value="1"/>
</dbReference>
<evidence type="ECO:0000313" key="14">
    <source>
        <dbReference type="EMBL" id="SDB01603.1"/>
    </source>
</evidence>
<comment type="similarity">
    <text evidence="1 12">Belongs to the helicase family. DnaB subfamily.</text>
</comment>
<feature type="domain" description="SF4 helicase" evidence="13">
    <location>
        <begin position="179"/>
        <end position="451"/>
    </location>
</feature>
<evidence type="ECO:0000256" key="9">
    <source>
        <dbReference type="ARBA" id="ARBA00023235"/>
    </source>
</evidence>
<keyword evidence="5 12" id="KW-0378">Hydrolase</keyword>
<dbReference type="InterPro" id="IPR007692">
    <property type="entry name" value="DNA_helicase_DnaB"/>
</dbReference>
<dbReference type="NCBIfam" id="TIGR00665">
    <property type="entry name" value="DnaB"/>
    <property type="match status" value="1"/>
</dbReference>
<gene>
    <name evidence="14" type="ORF">SAMN02910293_00014</name>
</gene>
<keyword evidence="2 12" id="KW-0639">Primosome</keyword>
<dbReference type="GO" id="GO:0003677">
    <property type="term" value="F:DNA binding"/>
    <property type="evidence" value="ECO:0007669"/>
    <property type="project" value="UniProtKB-UniRule"/>
</dbReference>
<dbReference type="GO" id="GO:0005829">
    <property type="term" value="C:cytosol"/>
    <property type="evidence" value="ECO:0007669"/>
    <property type="project" value="TreeGrafter"/>
</dbReference>
<evidence type="ECO:0000256" key="8">
    <source>
        <dbReference type="ARBA" id="ARBA00023125"/>
    </source>
</evidence>
<evidence type="ECO:0000256" key="12">
    <source>
        <dbReference type="RuleBase" id="RU362085"/>
    </source>
</evidence>
<dbReference type="GO" id="GO:0005524">
    <property type="term" value="F:ATP binding"/>
    <property type="evidence" value="ECO:0007669"/>
    <property type="project" value="UniProtKB-UniRule"/>
</dbReference>
<evidence type="ECO:0000256" key="5">
    <source>
        <dbReference type="ARBA" id="ARBA00022801"/>
    </source>
</evidence>
<keyword evidence="6 12" id="KW-0347">Helicase</keyword>
<dbReference type="Pfam" id="PF00772">
    <property type="entry name" value="DnaB"/>
    <property type="match status" value="1"/>
</dbReference>
<keyword evidence="7 12" id="KW-0067">ATP-binding</keyword>
<dbReference type="InterPro" id="IPR016136">
    <property type="entry name" value="DNA_helicase_N/primase_C"/>
</dbReference>
<comment type="function">
    <text evidence="12">The main replicative DNA helicase, it participates in initiation and elongation during chromosome replication. Travels ahead of the DNA replisome, separating dsDNA into templates for DNA synthesis. A processive ATP-dependent 5'-3' DNA helicase it has DNA-dependent ATPase activity.</text>
</comment>